<evidence type="ECO:0000313" key="11">
    <source>
        <dbReference type="Proteomes" id="UP001272940"/>
    </source>
</evidence>
<dbReference type="InterPro" id="IPR023828">
    <property type="entry name" value="Peptidase_S8_Ser-AS"/>
</dbReference>
<evidence type="ECO:0000256" key="2">
    <source>
        <dbReference type="ARBA" id="ARBA00022670"/>
    </source>
</evidence>
<feature type="active site" description="Charge relay system" evidence="5">
    <location>
        <position position="220"/>
    </location>
</feature>
<feature type="domain" description="Peptidase S8/S53" evidence="7">
    <location>
        <begin position="184"/>
        <end position="383"/>
    </location>
</feature>
<evidence type="ECO:0000259" key="7">
    <source>
        <dbReference type="Pfam" id="PF00082"/>
    </source>
</evidence>
<dbReference type="InterPro" id="IPR050131">
    <property type="entry name" value="Peptidase_S8_subtilisin-like"/>
</dbReference>
<dbReference type="EMBL" id="CP022048">
    <property type="protein sequence ID" value="ASE38535.1"/>
    <property type="molecule type" value="Genomic_DNA"/>
</dbReference>
<dbReference type="PROSITE" id="PS51892">
    <property type="entry name" value="SUBTILASE"/>
    <property type="match status" value="1"/>
</dbReference>
<dbReference type="PROSITE" id="PS51257">
    <property type="entry name" value="PROKAR_LIPOPROTEIN"/>
    <property type="match status" value="1"/>
</dbReference>
<dbReference type="Proteomes" id="UP001272940">
    <property type="component" value="Unassembled WGS sequence"/>
</dbReference>
<dbReference type="PROSITE" id="PS00138">
    <property type="entry name" value="SUBTILASE_SER"/>
    <property type="match status" value="1"/>
</dbReference>
<dbReference type="Pfam" id="PF00082">
    <property type="entry name" value="Peptidase_S8"/>
    <property type="match status" value="1"/>
</dbReference>
<dbReference type="GO" id="GO:0004252">
    <property type="term" value="F:serine-type endopeptidase activity"/>
    <property type="evidence" value="ECO:0007669"/>
    <property type="project" value="UniProtKB-UniRule"/>
</dbReference>
<keyword evidence="6" id="KW-0732">Signal</keyword>
<feature type="active site" description="Charge relay system" evidence="5">
    <location>
        <position position="372"/>
    </location>
</feature>
<feature type="chain" id="PRO_5011308785" evidence="6">
    <location>
        <begin position="27"/>
        <end position="428"/>
    </location>
</feature>
<evidence type="ECO:0000256" key="6">
    <source>
        <dbReference type="SAM" id="SignalP"/>
    </source>
</evidence>
<evidence type="ECO:0000256" key="5">
    <source>
        <dbReference type="PROSITE-ProRule" id="PRU01240"/>
    </source>
</evidence>
<organism evidence="8 10">
    <name type="scientific">Brevundimonas vesicularis</name>
    <name type="common">Pseudomonas vesicularis</name>
    <dbReference type="NCBI Taxonomy" id="41276"/>
    <lineage>
        <taxon>Bacteria</taxon>
        <taxon>Pseudomonadati</taxon>
        <taxon>Pseudomonadota</taxon>
        <taxon>Alphaproteobacteria</taxon>
        <taxon>Caulobacterales</taxon>
        <taxon>Caulobacteraceae</taxon>
        <taxon>Brevundimonas</taxon>
    </lineage>
</organism>
<evidence type="ECO:0000256" key="1">
    <source>
        <dbReference type="ARBA" id="ARBA00011073"/>
    </source>
</evidence>
<reference evidence="9" key="3">
    <citation type="submission" date="2022-06" db="EMBL/GenBank/DDBJ databases">
        <authorList>
            <person name="Hesketh-Best P.J."/>
            <person name="Koch M.J."/>
        </authorList>
    </citation>
    <scope>NUCLEOTIDE SEQUENCE</scope>
    <source>
        <strain evidence="9">PC206-O</strain>
    </source>
</reference>
<keyword evidence="4 5" id="KW-0720">Serine protease</keyword>
<keyword evidence="11" id="KW-1185">Reference proteome</keyword>
<reference evidence="8" key="2">
    <citation type="submission" date="2017-12" db="EMBL/GenBank/DDBJ databases">
        <title>FDA dAtabase for Regulatory Grade micrObial Sequences (FDA-ARGOS): Supporting development and validation of Infectious Disease Dx tests.</title>
        <authorList>
            <person name="Campos J."/>
            <person name="Goldberg B."/>
            <person name="Tallon L."/>
            <person name="Sadzewicz L."/>
            <person name="Sengamalay N."/>
            <person name="Ott S."/>
            <person name="Godinez A."/>
            <person name="Nagaraj S."/>
            <person name="Vavikolanu K."/>
            <person name="Vyas G."/>
            <person name="Nadendla S."/>
            <person name="Aluvathingal J."/>
            <person name="Geyer C."/>
            <person name="Nandy P."/>
            <person name="Hobson J."/>
            <person name="Sichtig H."/>
        </authorList>
    </citation>
    <scope>NUCLEOTIDE SEQUENCE</scope>
    <source>
        <strain evidence="8">FDAARGOS_289</strain>
    </source>
</reference>
<evidence type="ECO:0000256" key="4">
    <source>
        <dbReference type="ARBA" id="ARBA00022825"/>
    </source>
</evidence>
<dbReference type="InterPro" id="IPR000209">
    <property type="entry name" value="Peptidase_S8/S53_dom"/>
</dbReference>
<sequence>MILNRLTIGWMAATVVACAVASPAVAQIGLPSTLPSLPSGLSDRIPQRGTLEGLARDTVEDALRAPGRLTDLVRGSRGALQTDPDGWPVVKGELVAVDLPQDARDQALAAGFIVLREERLDALDLSIVVLAPPRRLTLDRAVRRLREMAPGAEITYNHVASPAGMAAAPFAPPASAQTNGAAPGARLGLIDTGVEATHPALAGSAIEQRGFSGPPQMGAHGTAVASLMVGDAGGFKGGDPGAALLVADIYGGRAAGGSATALASALAWMVERHVAVVNISLVGPRNALIERAVSAAQRRGVILVAAVGNDGPAAPPLYPAAYPQVIGVTAVNAQGRVLAEAGRGDQVDYAAPGADMAAAGRAGSFVSVRGTSFAAPLVAGLIGKSGRRGLNAIDAGASGRDAVYGQGVVGLSLRTPPGAVGARGRLAS</sequence>
<dbReference type="RefSeq" id="WP_066626244.1">
    <property type="nucleotide sequence ID" value="NZ_JAMYEC010000001.1"/>
</dbReference>
<feature type="active site" description="Charge relay system" evidence="5">
    <location>
        <position position="191"/>
    </location>
</feature>
<accession>A0A1Z3U5K5</accession>
<reference evidence="9 11" key="4">
    <citation type="journal article" date="2023" name="FEMS Microbes">
        <title>Whole genomes of deep-sea sponge-associated bacteria exhibit high novel natural product potential.</title>
        <authorList>
            <person name="Hesketh-Best P.J."/>
            <person name="January G.G."/>
            <person name="Koch M.J."/>
            <person name="Warburton P.J."/>
            <person name="Howell K.L."/>
            <person name="Upton M."/>
        </authorList>
    </citation>
    <scope>NUCLEOTIDE SEQUENCE [LARGE SCALE GENOMIC DNA]</scope>
    <source>
        <strain evidence="9 11">PC206-O</strain>
    </source>
</reference>
<keyword evidence="2 5" id="KW-0645">Protease</keyword>
<dbReference type="Proteomes" id="UP000197050">
    <property type="component" value="Chromosome"/>
</dbReference>
<dbReference type="GO" id="GO:0006508">
    <property type="term" value="P:proteolysis"/>
    <property type="evidence" value="ECO:0007669"/>
    <property type="project" value="UniProtKB-KW"/>
</dbReference>
<reference evidence="10" key="1">
    <citation type="submission" date="2017-06" db="EMBL/GenBank/DDBJ databases">
        <title>FDA dAtabase for Regulatory Grade micrObial Sequences (FDA-ARGOS): Supporting development and validation of Infectious Disease Dx tests.</title>
        <authorList>
            <person name="Minogue T."/>
            <person name="Wolcott M."/>
            <person name="Wasieloski L."/>
            <person name="Aguilar W."/>
            <person name="Moore D."/>
            <person name="Tallon L."/>
            <person name="Sadzewicz L."/>
            <person name="Sengamalay N."/>
            <person name="Ott S."/>
            <person name="Godinez A."/>
            <person name="Nagaraj S."/>
            <person name="Nadendla S."/>
            <person name="Geyer C."/>
            <person name="Sichtig H."/>
        </authorList>
    </citation>
    <scope>NUCLEOTIDE SEQUENCE [LARGE SCALE GENOMIC DNA]</scope>
    <source>
        <strain evidence="10">FDAARGOS_289</strain>
    </source>
</reference>
<proteinExistence type="inferred from homology"/>
<comment type="similarity">
    <text evidence="1 5">Belongs to the peptidase S8 family.</text>
</comment>
<dbReference type="Gene3D" id="3.40.50.200">
    <property type="entry name" value="Peptidase S8/S53 domain"/>
    <property type="match status" value="1"/>
</dbReference>
<name>A0A1Z3U5K5_BREVE</name>
<evidence type="ECO:0000313" key="10">
    <source>
        <dbReference type="Proteomes" id="UP000197050"/>
    </source>
</evidence>
<dbReference type="InterPro" id="IPR036852">
    <property type="entry name" value="Peptidase_S8/S53_dom_sf"/>
</dbReference>
<dbReference type="KEGG" id="bvc:CEP68_02900"/>
<dbReference type="EMBL" id="JAMYEC010000001">
    <property type="protein sequence ID" value="MDX2333470.1"/>
    <property type="molecule type" value="Genomic_DNA"/>
</dbReference>
<keyword evidence="3 5" id="KW-0378">Hydrolase</keyword>
<dbReference type="PANTHER" id="PTHR43806:SF11">
    <property type="entry name" value="CEREVISIN-RELATED"/>
    <property type="match status" value="1"/>
</dbReference>
<dbReference type="PANTHER" id="PTHR43806">
    <property type="entry name" value="PEPTIDASE S8"/>
    <property type="match status" value="1"/>
</dbReference>
<protein>
    <submittedName>
        <fullName evidence="8">Peptidase S8</fullName>
    </submittedName>
    <submittedName>
        <fullName evidence="9">S8 family serine peptidase</fullName>
    </submittedName>
</protein>
<gene>
    <name evidence="8" type="ORF">CEP68_02900</name>
    <name evidence="9" type="ORF">NJD11_00755</name>
</gene>
<evidence type="ECO:0000313" key="8">
    <source>
        <dbReference type="EMBL" id="ASE38535.1"/>
    </source>
</evidence>
<dbReference type="InterPro" id="IPR015500">
    <property type="entry name" value="Peptidase_S8_subtilisin-rel"/>
</dbReference>
<dbReference type="SUPFAM" id="SSF52743">
    <property type="entry name" value="Subtilisin-like"/>
    <property type="match status" value="1"/>
</dbReference>
<feature type="signal peptide" evidence="6">
    <location>
        <begin position="1"/>
        <end position="26"/>
    </location>
</feature>
<dbReference type="PRINTS" id="PR00723">
    <property type="entry name" value="SUBTILISIN"/>
</dbReference>
<dbReference type="AlphaFoldDB" id="A0A1Z3U5K5"/>
<evidence type="ECO:0000313" key="9">
    <source>
        <dbReference type="EMBL" id="MDX2333470.1"/>
    </source>
</evidence>
<evidence type="ECO:0000256" key="3">
    <source>
        <dbReference type="ARBA" id="ARBA00022801"/>
    </source>
</evidence>